<organism evidence="1">
    <name type="scientific">marine sediment metagenome</name>
    <dbReference type="NCBI Taxonomy" id="412755"/>
    <lineage>
        <taxon>unclassified sequences</taxon>
        <taxon>metagenomes</taxon>
        <taxon>ecological metagenomes</taxon>
    </lineage>
</organism>
<accession>A0A0F9Y488</accession>
<gene>
    <name evidence="1" type="ORF">LCGC14_0065100</name>
</gene>
<proteinExistence type="predicted"/>
<sequence>MTINDEILSAFLDNELTSMQMDHVRQRLAEDESLALRLSEMAMVDQRVSQHYDAINHLPVPDRILALLEEPGTSAAKGRVLAFPARPRLMQALQQHAAAVAGVCLLAGFVLAQLLPSAGENSQWNAIADVLDSKGSGQRWPAANGQELQPRLTFANHAGQYCRQYQLSGPAGSSENIACRTDQGWVLQAMVPTQSVREGGSYRTASGGSVLDPALDLMIAQSPVSLDQEAELIDKSWSISQ</sequence>
<evidence type="ECO:0008006" key="2">
    <source>
        <dbReference type="Google" id="ProtNLM"/>
    </source>
</evidence>
<evidence type="ECO:0000313" key="1">
    <source>
        <dbReference type="EMBL" id="KKO06702.1"/>
    </source>
</evidence>
<protein>
    <recommendedName>
        <fullName evidence="2">Zinc-finger domain-containing protein</fullName>
    </recommendedName>
</protein>
<comment type="caution">
    <text evidence="1">The sequence shown here is derived from an EMBL/GenBank/DDBJ whole genome shotgun (WGS) entry which is preliminary data.</text>
</comment>
<reference evidence="1" key="1">
    <citation type="journal article" date="2015" name="Nature">
        <title>Complex archaea that bridge the gap between prokaryotes and eukaryotes.</title>
        <authorList>
            <person name="Spang A."/>
            <person name="Saw J.H."/>
            <person name="Jorgensen S.L."/>
            <person name="Zaremba-Niedzwiedzka K."/>
            <person name="Martijn J."/>
            <person name="Lind A.E."/>
            <person name="van Eijk R."/>
            <person name="Schleper C."/>
            <person name="Guy L."/>
            <person name="Ettema T.J."/>
        </authorList>
    </citation>
    <scope>NUCLEOTIDE SEQUENCE</scope>
</reference>
<dbReference type="AlphaFoldDB" id="A0A0F9Y488"/>
<dbReference type="EMBL" id="LAZR01000015">
    <property type="protein sequence ID" value="KKO06702.1"/>
    <property type="molecule type" value="Genomic_DNA"/>
</dbReference>
<name>A0A0F9Y488_9ZZZZ</name>